<proteinExistence type="predicted"/>
<evidence type="ECO:0000256" key="2">
    <source>
        <dbReference type="PIRNR" id="PIRNR002070"/>
    </source>
</evidence>
<name>A0ABN2KDT8_9ACTN</name>
<dbReference type="Pfam" id="PF00436">
    <property type="entry name" value="SSB"/>
    <property type="match status" value="1"/>
</dbReference>
<dbReference type="RefSeq" id="WP_344204314.1">
    <property type="nucleotide sequence ID" value="NZ_BAAAME010000011.1"/>
</dbReference>
<evidence type="ECO:0000256" key="1">
    <source>
        <dbReference type="ARBA" id="ARBA00023125"/>
    </source>
</evidence>
<dbReference type="EMBL" id="BAAAME010000011">
    <property type="protein sequence ID" value="GAA1753819.1"/>
    <property type="molecule type" value="Genomic_DNA"/>
</dbReference>
<dbReference type="PANTHER" id="PTHR10302:SF27">
    <property type="entry name" value="SINGLE-STRANDED DNA-BINDING PROTEIN"/>
    <property type="match status" value="1"/>
</dbReference>
<dbReference type="Proteomes" id="UP001501057">
    <property type="component" value="Unassembled WGS sequence"/>
</dbReference>
<dbReference type="InterPro" id="IPR011344">
    <property type="entry name" value="ssDNA-bd"/>
</dbReference>
<dbReference type="Gene3D" id="2.40.50.140">
    <property type="entry name" value="Nucleic acid-binding proteins"/>
    <property type="match status" value="1"/>
</dbReference>
<keyword evidence="5" id="KW-1185">Reference proteome</keyword>
<dbReference type="NCBIfam" id="TIGR00621">
    <property type="entry name" value="ssb"/>
    <property type="match status" value="1"/>
</dbReference>
<protein>
    <recommendedName>
        <fullName evidence="2 3">Single-stranded DNA-binding protein</fullName>
    </recommendedName>
</protein>
<dbReference type="InterPro" id="IPR000424">
    <property type="entry name" value="Primosome_PriB/ssb"/>
</dbReference>
<accession>A0ABN2KDT8</accession>
<comment type="caution">
    <text evidence="4">The sequence shown here is derived from an EMBL/GenBank/DDBJ whole genome shotgun (WGS) entry which is preliminary data.</text>
</comment>
<keyword evidence="1 2" id="KW-0238">DNA-binding</keyword>
<dbReference type="SUPFAM" id="SSF50249">
    <property type="entry name" value="Nucleic acid-binding proteins"/>
    <property type="match status" value="1"/>
</dbReference>
<dbReference type="PANTHER" id="PTHR10302">
    <property type="entry name" value="SINGLE-STRANDED DNA-BINDING PROTEIN"/>
    <property type="match status" value="1"/>
</dbReference>
<gene>
    <name evidence="4" type="ORF">GCM10009710_36710</name>
</gene>
<sequence length="127" mass="13816">MLNTITFEGNLAQEPDLSFTARLGTPVVELVVLVNRRVRDDAGEWVDATPTRHRVKAYGHLAEHAAELPKGATVVVVGRVETDRWEDRESAQTRYADHVIADAIGASLRFATVAVTKAPGKPAEDDA</sequence>
<reference evidence="4 5" key="1">
    <citation type="journal article" date="2019" name="Int. J. Syst. Evol. Microbiol.">
        <title>The Global Catalogue of Microorganisms (GCM) 10K type strain sequencing project: providing services to taxonomists for standard genome sequencing and annotation.</title>
        <authorList>
            <consortium name="The Broad Institute Genomics Platform"/>
            <consortium name="The Broad Institute Genome Sequencing Center for Infectious Disease"/>
            <person name="Wu L."/>
            <person name="Ma J."/>
        </authorList>
    </citation>
    <scope>NUCLEOTIDE SEQUENCE [LARGE SCALE GENOMIC DNA]</scope>
    <source>
        <strain evidence="4 5">JCM 13518</strain>
    </source>
</reference>
<evidence type="ECO:0000313" key="4">
    <source>
        <dbReference type="EMBL" id="GAA1753819.1"/>
    </source>
</evidence>
<evidence type="ECO:0000256" key="3">
    <source>
        <dbReference type="RuleBase" id="RU000524"/>
    </source>
</evidence>
<dbReference type="CDD" id="cd04496">
    <property type="entry name" value="SSB_OBF"/>
    <property type="match status" value="1"/>
</dbReference>
<dbReference type="PIRSF" id="PIRSF002070">
    <property type="entry name" value="SSB"/>
    <property type="match status" value="1"/>
</dbReference>
<evidence type="ECO:0000313" key="5">
    <source>
        <dbReference type="Proteomes" id="UP001501057"/>
    </source>
</evidence>
<dbReference type="InterPro" id="IPR012340">
    <property type="entry name" value="NA-bd_OB-fold"/>
</dbReference>
<organism evidence="4 5">
    <name type="scientific">Aeromicrobium alkaliterrae</name>
    <dbReference type="NCBI Taxonomy" id="302168"/>
    <lineage>
        <taxon>Bacteria</taxon>
        <taxon>Bacillati</taxon>
        <taxon>Actinomycetota</taxon>
        <taxon>Actinomycetes</taxon>
        <taxon>Propionibacteriales</taxon>
        <taxon>Nocardioidaceae</taxon>
        <taxon>Aeromicrobium</taxon>
    </lineage>
</organism>
<dbReference type="PROSITE" id="PS50935">
    <property type="entry name" value="SSB"/>
    <property type="match status" value="1"/>
</dbReference>